<keyword evidence="2" id="KW-1133">Transmembrane helix</keyword>
<evidence type="ECO:0000313" key="4">
    <source>
        <dbReference type="Proteomes" id="UP000095751"/>
    </source>
</evidence>
<dbReference type="KEGG" id="fcy:FRACYDRAFT_241016"/>
<feature type="compositionally biased region" description="Low complexity" evidence="1">
    <location>
        <begin position="289"/>
        <end position="306"/>
    </location>
</feature>
<evidence type="ECO:0000256" key="1">
    <source>
        <dbReference type="SAM" id="MobiDB-lite"/>
    </source>
</evidence>
<gene>
    <name evidence="3" type="ORF">FRACYDRAFT_241016</name>
</gene>
<feature type="region of interest" description="Disordered" evidence="1">
    <location>
        <begin position="39"/>
        <end position="58"/>
    </location>
</feature>
<protein>
    <submittedName>
        <fullName evidence="3">Uncharacterized protein</fullName>
    </submittedName>
</protein>
<feature type="transmembrane region" description="Helical" evidence="2">
    <location>
        <begin position="7"/>
        <end position="24"/>
    </location>
</feature>
<proteinExistence type="predicted"/>
<dbReference type="EMBL" id="KV784360">
    <property type="protein sequence ID" value="OEU14471.1"/>
    <property type="molecule type" value="Genomic_DNA"/>
</dbReference>
<organism evidence="3 4">
    <name type="scientific">Fragilariopsis cylindrus CCMP1102</name>
    <dbReference type="NCBI Taxonomy" id="635003"/>
    <lineage>
        <taxon>Eukaryota</taxon>
        <taxon>Sar</taxon>
        <taxon>Stramenopiles</taxon>
        <taxon>Ochrophyta</taxon>
        <taxon>Bacillariophyta</taxon>
        <taxon>Bacillariophyceae</taxon>
        <taxon>Bacillariophycidae</taxon>
        <taxon>Bacillariales</taxon>
        <taxon>Bacillariaceae</taxon>
        <taxon>Fragilariopsis</taxon>
    </lineage>
</organism>
<dbReference type="Proteomes" id="UP000095751">
    <property type="component" value="Unassembled WGS sequence"/>
</dbReference>
<accession>A0A1E7F8G6</accession>
<dbReference type="OrthoDB" id="10670123at2759"/>
<name>A0A1E7F8G6_9STRA</name>
<keyword evidence="2" id="KW-0472">Membrane</keyword>
<feature type="compositionally biased region" description="Acidic residues" evidence="1">
    <location>
        <begin position="90"/>
        <end position="102"/>
    </location>
</feature>
<reference evidence="3 4" key="1">
    <citation type="submission" date="2016-09" db="EMBL/GenBank/DDBJ databases">
        <title>Extensive genetic diversity and differential bi-allelic expression allows diatom success in the polar Southern Ocean.</title>
        <authorList>
            <consortium name="DOE Joint Genome Institute"/>
            <person name="Mock T."/>
            <person name="Otillar R.P."/>
            <person name="Strauss J."/>
            <person name="Dupont C."/>
            <person name="Frickenhaus S."/>
            <person name="Maumus F."/>
            <person name="Mcmullan M."/>
            <person name="Sanges R."/>
            <person name="Schmutz J."/>
            <person name="Toseland A."/>
            <person name="Valas R."/>
            <person name="Veluchamy A."/>
            <person name="Ward B.J."/>
            <person name="Allen A."/>
            <person name="Barry K."/>
            <person name="Falciatore A."/>
            <person name="Ferrante M."/>
            <person name="Fortunato A.E."/>
            <person name="Gloeckner G."/>
            <person name="Gruber A."/>
            <person name="Hipkin R."/>
            <person name="Janech M."/>
            <person name="Kroth P."/>
            <person name="Leese F."/>
            <person name="Lindquist E."/>
            <person name="Lyon B.R."/>
            <person name="Martin J."/>
            <person name="Mayer C."/>
            <person name="Parker M."/>
            <person name="Quesneville H."/>
            <person name="Raymond J."/>
            <person name="Uhlig C."/>
            <person name="Valentin K.U."/>
            <person name="Worden A.Z."/>
            <person name="Armbrust E.V."/>
            <person name="Bowler C."/>
            <person name="Green B."/>
            <person name="Moulton V."/>
            <person name="Van Oosterhout C."/>
            <person name="Grigoriev I."/>
        </authorList>
    </citation>
    <scope>NUCLEOTIDE SEQUENCE [LARGE SCALE GENOMIC DNA]</scope>
    <source>
        <strain evidence="3 4">CCMP1102</strain>
    </source>
</reference>
<keyword evidence="2" id="KW-0812">Transmembrane</keyword>
<dbReference type="InParanoid" id="A0A1E7F8G6"/>
<sequence length="765" mass="85934">MSMTRKCIYQIIEANFIIIIMSIINPSGIITKSHQLDHEEDNTGHNHLQINSTSEEPSAAATAAAGSADSIIFSSEGDHDDNDPTTGVISDEDDEEDDEEDTTIATTMEITATIRSRTVSECECQENEENDITMLQRLVLDGLYNKLSYQERCEIENEIHGVQSMGLLLGADDEGEQQEGYSTLVQNALEEFAYHLEYTLLLDDATATATATAAADPDSSSSSSASDRITSAYEICLQRQYTYVTQYDSQLKLMCLRADLWKNPQHSVYYGSDALQSSRLSLSSCLSSSTDSTTSTSPSTSTAFSSYVDKRKRKSTKNKELSPEMAVLKSGEFQTLPSKDRSGRRVVIFQEQQPQQQTSSTSSSTKITQQQRQHARFKAMLYFFSTIARNDIDAQRDGLILIINTSSVSVSGSHITTNATSNYDDDDVLVSQSFQSQQHQQSLFNDFFQALPIRFSAIHFCYDQTTVPSNNTNNNVIQSNNMLLLKSLVYCDDDSSLSSCVTSTTMSRQRIRFHDSIGNIATANNEARNQLATYGIPVHEIPATSTGTIKVKQHSLWIKMQLWFDKQNNNMQNYNKQRRNEYEQMFSEEQQEHYKSLSPFQWNHKNRSSMNKERFKCTNSMRHTSTTCTAAASATAVIIECPNVNDVLFQQGGKFWNDNNKHQRGNLEFMDIIESKIIHKYQQVGQSLKKKQILTDLINEYSSATANENGVGISGRFLEDASQSSSLLPAGTWIELPLDSPLLLQKIRSTLANHVQQEQEQDQDY</sequence>
<feature type="region of interest" description="Disordered" evidence="1">
    <location>
        <begin position="289"/>
        <end position="323"/>
    </location>
</feature>
<feature type="region of interest" description="Disordered" evidence="1">
    <location>
        <begin position="350"/>
        <end position="370"/>
    </location>
</feature>
<evidence type="ECO:0000313" key="3">
    <source>
        <dbReference type="EMBL" id="OEU14471.1"/>
    </source>
</evidence>
<evidence type="ECO:0000256" key="2">
    <source>
        <dbReference type="SAM" id="Phobius"/>
    </source>
</evidence>
<keyword evidence="4" id="KW-1185">Reference proteome</keyword>
<dbReference type="AlphaFoldDB" id="A0A1E7F8G6"/>
<feature type="region of interest" description="Disordered" evidence="1">
    <location>
        <begin position="72"/>
        <end position="102"/>
    </location>
</feature>